<dbReference type="Proteomes" id="UP001065613">
    <property type="component" value="Chromosome"/>
</dbReference>
<evidence type="ECO:0000256" key="2">
    <source>
        <dbReference type="ARBA" id="ARBA00005268"/>
    </source>
</evidence>
<keyword evidence="5 6" id="KW-0472">Membrane</keyword>
<evidence type="ECO:0000313" key="7">
    <source>
        <dbReference type="EMBL" id="UXE62856.1"/>
    </source>
</evidence>
<gene>
    <name evidence="7" type="primary">fetB</name>
    <name evidence="7" type="ORF">KA717_09225</name>
</gene>
<dbReference type="PANTHER" id="PTHR30028">
    <property type="entry name" value="UPF0014 INNER MEMBRANE PROTEIN YBBM-RELATED"/>
    <property type="match status" value="1"/>
</dbReference>
<feature type="transmembrane region" description="Helical" evidence="6">
    <location>
        <begin position="12"/>
        <end position="29"/>
    </location>
</feature>
<evidence type="ECO:0000256" key="5">
    <source>
        <dbReference type="ARBA" id="ARBA00023136"/>
    </source>
</evidence>
<keyword evidence="4 6" id="KW-1133">Transmembrane helix</keyword>
<dbReference type="InterPro" id="IPR005226">
    <property type="entry name" value="UPF0014_fam"/>
</dbReference>
<proteinExistence type="inferred from homology"/>
<feature type="transmembrane region" description="Helical" evidence="6">
    <location>
        <begin position="124"/>
        <end position="141"/>
    </location>
</feature>
<sequence length="262" mass="28512">MTQALLELDWLDLGWTMLLLGLAIALAFWQQVGLASQLAWAGGRSLLQLLVVGYFLALIFALNQPIAVLAVLAIMLSIAAIVAKNRISQKQKGLLPLVWVSLLISTLLTLGYAILVIIRPAQWFAPQYLIPLAGMVLGNSMNSASLAGERLSSLIQQNRREIETHLCLGATAKQAIAGYQKTAIHASLIPTLNQMMVVGIVSLPGMFTGQVLAGIDPLNAASYQILILFMIAFANLVTAILVTEGLYRHFFNEQMQLVNQDF</sequence>
<comment type="similarity">
    <text evidence="2">Belongs to the UPF0014 family.</text>
</comment>
<dbReference type="PANTHER" id="PTHR30028:SF0">
    <property type="entry name" value="PROTEIN ALUMINUM SENSITIVE 3"/>
    <property type="match status" value="1"/>
</dbReference>
<dbReference type="GO" id="GO:0005886">
    <property type="term" value="C:plasma membrane"/>
    <property type="evidence" value="ECO:0007669"/>
    <property type="project" value="TreeGrafter"/>
</dbReference>
<evidence type="ECO:0000256" key="4">
    <source>
        <dbReference type="ARBA" id="ARBA00022989"/>
    </source>
</evidence>
<feature type="transmembrane region" description="Helical" evidence="6">
    <location>
        <begin position="95"/>
        <end position="118"/>
    </location>
</feature>
<reference evidence="7" key="1">
    <citation type="submission" date="2021-04" db="EMBL/GenBank/DDBJ databases">
        <title>Genome sequence of Woronichinia naegeliana from Washington state freshwater lake bloom.</title>
        <authorList>
            <person name="Dreher T.W."/>
        </authorList>
    </citation>
    <scope>NUCLEOTIDE SEQUENCE</scope>
    <source>
        <strain evidence="7">WA131</strain>
    </source>
</reference>
<feature type="transmembrane region" description="Helical" evidence="6">
    <location>
        <begin position="66"/>
        <end position="83"/>
    </location>
</feature>
<name>A0A977L1G1_9CYAN</name>
<protein>
    <submittedName>
        <fullName evidence="7">Iron export ABC transporter permease subunit FetB</fullName>
    </submittedName>
</protein>
<evidence type="ECO:0000256" key="6">
    <source>
        <dbReference type="SAM" id="Phobius"/>
    </source>
</evidence>
<feature type="transmembrane region" description="Helical" evidence="6">
    <location>
        <begin position="41"/>
        <end position="60"/>
    </location>
</feature>
<evidence type="ECO:0000256" key="1">
    <source>
        <dbReference type="ARBA" id="ARBA00004141"/>
    </source>
</evidence>
<accession>A0A977L1G1</accession>
<comment type="subcellular location">
    <subcellularLocation>
        <location evidence="1">Membrane</location>
        <topology evidence="1">Multi-pass membrane protein</topology>
    </subcellularLocation>
</comment>
<evidence type="ECO:0000256" key="3">
    <source>
        <dbReference type="ARBA" id="ARBA00022692"/>
    </source>
</evidence>
<dbReference type="AlphaFoldDB" id="A0A977L1G1"/>
<keyword evidence="3 6" id="KW-0812">Transmembrane</keyword>
<dbReference type="Pfam" id="PF03649">
    <property type="entry name" value="UPF0014"/>
    <property type="match status" value="1"/>
</dbReference>
<organism evidence="7">
    <name type="scientific">Woronichinia naegeliana WA131</name>
    <dbReference type="NCBI Taxonomy" id="2824559"/>
    <lineage>
        <taxon>Bacteria</taxon>
        <taxon>Bacillati</taxon>
        <taxon>Cyanobacteriota</taxon>
        <taxon>Cyanophyceae</taxon>
        <taxon>Synechococcales</taxon>
        <taxon>Coelosphaeriaceae</taxon>
        <taxon>Woronichinia</taxon>
    </lineage>
</organism>
<feature type="transmembrane region" description="Helical" evidence="6">
    <location>
        <begin position="221"/>
        <end position="242"/>
    </location>
</feature>
<dbReference type="KEGG" id="wna:KA717_09225"/>
<dbReference type="EMBL" id="CP073041">
    <property type="protein sequence ID" value="UXE62856.1"/>
    <property type="molecule type" value="Genomic_DNA"/>
</dbReference>